<sequence>MGKDIFKSQEARNRQEEWFQLFLAKVDLNVNFKMVPTAFGESHVLLAGNPDKPPLVCLHAMLTSSAHLLSEIRYLAEHYQLILPDIPGFSVKGIPERLSFKDNSHSQWLAGVIDSFEPETVHLFGVSIGGYIAREFSLAFPERVGKLILLVPAGIFQAPVIKGLMTLTIPMIKYKFNPSEENLKNLVDYFLTTWDDDWAHFLGDSINDFITPKKIPSVASDEELQNLTMPVLTIAADNDLSFPGEPLIERATEHIPNVETELLPDTRHSPPTTEEFRRWLSRRVDTFLKG</sequence>
<dbReference type="EMBL" id="JANDBC010000001">
    <property type="protein sequence ID" value="MCP9290146.1"/>
    <property type="molecule type" value="Genomic_DNA"/>
</dbReference>
<dbReference type="GO" id="GO:0047372">
    <property type="term" value="F:monoacylglycerol lipase activity"/>
    <property type="evidence" value="ECO:0007669"/>
    <property type="project" value="TreeGrafter"/>
</dbReference>
<dbReference type="RefSeq" id="WP_255131959.1">
    <property type="nucleotide sequence ID" value="NZ_JANDBC010000001.1"/>
</dbReference>
<comment type="caution">
    <text evidence="2">The sequence shown here is derived from an EMBL/GenBank/DDBJ whole genome shotgun (WGS) entry which is preliminary data.</text>
</comment>
<gene>
    <name evidence="2" type="ORF">NM125_00970</name>
</gene>
<dbReference type="InterPro" id="IPR000073">
    <property type="entry name" value="AB_hydrolase_1"/>
</dbReference>
<proteinExistence type="predicted"/>
<dbReference type="PANTHER" id="PTHR43798:SF33">
    <property type="entry name" value="HYDROLASE, PUTATIVE (AFU_ORTHOLOGUE AFUA_2G14860)-RELATED"/>
    <property type="match status" value="1"/>
</dbReference>
<feature type="domain" description="AB hydrolase-1" evidence="1">
    <location>
        <begin position="53"/>
        <end position="269"/>
    </location>
</feature>
<dbReference type="Gene3D" id="3.40.50.1820">
    <property type="entry name" value="alpha/beta hydrolase"/>
    <property type="match status" value="1"/>
</dbReference>
<keyword evidence="2" id="KW-0378">Hydrolase</keyword>
<keyword evidence="3" id="KW-1185">Reference proteome</keyword>
<organism evidence="2 3">
    <name type="scientific">Gracilimonas sediminicola</name>
    <dbReference type="NCBI Taxonomy" id="2952158"/>
    <lineage>
        <taxon>Bacteria</taxon>
        <taxon>Pseudomonadati</taxon>
        <taxon>Balneolota</taxon>
        <taxon>Balneolia</taxon>
        <taxon>Balneolales</taxon>
        <taxon>Balneolaceae</taxon>
        <taxon>Gracilimonas</taxon>
    </lineage>
</organism>
<dbReference type="PANTHER" id="PTHR43798">
    <property type="entry name" value="MONOACYLGLYCEROL LIPASE"/>
    <property type="match status" value="1"/>
</dbReference>
<dbReference type="PRINTS" id="PR00111">
    <property type="entry name" value="ABHYDROLASE"/>
</dbReference>
<evidence type="ECO:0000259" key="1">
    <source>
        <dbReference type="Pfam" id="PF00561"/>
    </source>
</evidence>
<dbReference type="Proteomes" id="UP001139125">
    <property type="component" value="Unassembled WGS sequence"/>
</dbReference>
<protein>
    <submittedName>
        <fullName evidence="2">Alpha/beta hydrolase</fullName>
    </submittedName>
</protein>
<dbReference type="Pfam" id="PF00561">
    <property type="entry name" value="Abhydrolase_1"/>
    <property type="match status" value="1"/>
</dbReference>
<evidence type="ECO:0000313" key="3">
    <source>
        <dbReference type="Proteomes" id="UP001139125"/>
    </source>
</evidence>
<dbReference type="GO" id="GO:0016020">
    <property type="term" value="C:membrane"/>
    <property type="evidence" value="ECO:0007669"/>
    <property type="project" value="TreeGrafter"/>
</dbReference>
<dbReference type="AlphaFoldDB" id="A0A9X2L0K8"/>
<dbReference type="SUPFAM" id="SSF53474">
    <property type="entry name" value="alpha/beta-Hydrolases"/>
    <property type="match status" value="1"/>
</dbReference>
<accession>A0A9X2L0K8</accession>
<evidence type="ECO:0000313" key="2">
    <source>
        <dbReference type="EMBL" id="MCP9290146.1"/>
    </source>
</evidence>
<dbReference type="GO" id="GO:0046464">
    <property type="term" value="P:acylglycerol catabolic process"/>
    <property type="evidence" value="ECO:0007669"/>
    <property type="project" value="TreeGrafter"/>
</dbReference>
<name>A0A9X2L0K8_9BACT</name>
<dbReference type="InterPro" id="IPR050266">
    <property type="entry name" value="AB_hydrolase_sf"/>
</dbReference>
<dbReference type="InterPro" id="IPR029058">
    <property type="entry name" value="AB_hydrolase_fold"/>
</dbReference>
<reference evidence="2" key="1">
    <citation type="submission" date="2022-06" db="EMBL/GenBank/DDBJ databases">
        <title>Gracilimonas sp. CAU 1638 isolated from sea sediment.</title>
        <authorList>
            <person name="Kim W."/>
        </authorList>
    </citation>
    <scope>NUCLEOTIDE SEQUENCE</scope>
    <source>
        <strain evidence="2">CAU 1638</strain>
    </source>
</reference>